<evidence type="ECO:0000256" key="4">
    <source>
        <dbReference type="ARBA" id="ARBA00022692"/>
    </source>
</evidence>
<evidence type="ECO:0000256" key="8">
    <source>
        <dbReference type="SAM" id="Phobius"/>
    </source>
</evidence>
<dbReference type="NCBIfam" id="TIGR04178">
    <property type="entry name" value="exo_archaeo"/>
    <property type="match status" value="1"/>
</dbReference>
<evidence type="ECO:0000256" key="1">
    <source>
        <dbReference type="ARBA" id="ARBA00004651"/>
    </source>
</evidence>
<feature type="transmembrane region" description="Helical" evidence="8">
    <location>
        <begin position="58"/>
        <end position="77"/>
    </location>
</feature>
<keyword evidence="6 8" id="KW-1133">Transmembrane helix</keyword>
<feature type="transmembrane region" description="Helical" evidence="8">
    <location>
        <begin position="489"/>
        <end position="509"/>
    </location>
</feature>
<dbReference type="KEGG" id="ade:Adeh_0890"/>
<evidence type="ECO:0000313" key="11">
    <source>
        <dbReference type="Proteomes" id="UP000001935"/>
    </source>
</evidence>
<dbReference type="InterPro" id="IPR026392">
    <property type="entry name" value="Exo/Archaeosortase_dom"/>
</dbReference>
<feature type="transmembrane region" description="Helical" evidence="8">
    <location>
        <begin position="97"/>
        <end position="120"/>
    </location>
</feature>
<name>Q2IPD2_ANADE</name>
<dbReference type="HOGENOM" id="CLU_037120_0_0_7"/>
<dbReference type="AlphaFoldDB" id="Q2IPD2"/>
<dbReference type="GO" id="GO:0006508">
    <property type="term" value="P:proteolysis"/>
    <property type="evidence" value="ECO:0007669"/>
    <property type="project" value="UniProtKB-KW"/>
</dbReference>
<dbReference type="NCBIfam" id="TIGR03008">
    <property type="entry name" value="pepcterm_CAAX"/>
    <property type="match status" value="1"/>
</dbReference>
<dbReference type="RefSeq" id="WP_011419948.1">
    <property type="nucleotide sequence ID" value="NC_007760.1"/>
</dbReference>
<evidence type="ECO:0000256" key="6">
    <source>
        <dbReference type="ARBA" id="ARBA00022989"/>
    </source>
</evidence>
<evidence type="ECO:0000256" key="3">
    <source>
        <dbReference type="ARBA" id="ARBA00022670"/>
    </source>
</evidence>
<dbReference type="Pfam" id="PF09721">
    <property type="entry name" value="Exosortase_EpsH"/>
    <property type="match status" value="1"/>
</dbReference>
<dbReference type="EMBL" id="CP000251">
    <property type="protein sequence ID" value="ABC80665.1"/>
    <property type="molecule type" value="Genomic_DNA"/>
</dbReference>
<feature type="transmembrane region" description="Helical" evidence="8">
    <location>
        <begin position="303"/>
        <end position="322"/>
    </location>
</feature>
<evidence type="ECO:0000256" key="7">
    <source>
        <dbReference type="ARBA" id="ARBA00023136"/>
    </source>
</evidence>
<organism evidence="10 11">
    <name type="scientific">Anaeromyxobacter dehalogenans (strain 2CP-C)</name>
    <dbReference type="NCBI Taxonomy" id="290397"/>
    <lineage>
        <taxon>Bacteria</taxon>
        <taxon>Pseudomonadati</taxon>
        <taxon>Myxococcota</taxon>
        <taxon>Myxococcia</taxon>
        <taxon>Myxococcales</taxon>
        <taxon>Cystobacterineae</taxon>
        <taxon>Anaeromyxobacteraceae</taxon>
        <taxon>Anaeromyxobacter</taxon>
    </lineage>
</organism>
<evidence type="ECO:0000256" key="2">
    <source>
        <dbReference type="ARBA" id="ARBA00022475"/>
    </source>
</evidence>
<dbReference type="STRING" id="290397.Adeh_0890"/>
<keyword evidence="3" id="KW-0645">Protease</keyword>
<protein>
    <submittedName>
        <fullName evidence="10">Abortive infection protein</fullName>
    </submittedName>
</protein>
<dbReference type="Pfam" id="PF02517">
    <property type="entry name" value="Rce1-like"/>
    <property type="match status" value="1"/>
</dbReference>
<gene>
    <name evidence="10" type="ordered locus">Adeh_0890</name>
</gene>
<dbReference type="OrthoDB" id="9787923at2"/>
<feature type="transmembrane region" description="Helical" evidence="8">
    <location>
        <begin position="393"/>
        <end position="415"/>
    </location>
</feature>
<feature type="transmembrane region" description="Helical" evidence="8">
    <location>
        <begin position="188"/>
        <end position="208"/>
    </location>
</feature>
<proteinExistence type="predicted"/>
<keyword evidence="5" id="KW-0378">Hydrolase</keyword>
<keyword evidence="4 8" id="KW-0812">Transmembrane</keyword>
<feature type="transmembrane region" description="Helical" evidence="8">
    <location>
        <begin position="228"/>
        <end position="251"/>
    </location>
</feature>
<dbReference type="GO" id="GO:0005886">
    <property type="term" value="C:plasma membrane"/>
    <property type="evidence" value="ECO:0007669"/>
    <property type="project" value="UniProtKB-SubCell"/>
</dbReference>
<evidence type="ECO:0000313" key="10">
    <source>
        <dbReference type="EMBL" id="ABC80665.1"/>
    </source>
</evidence>
<dbReference type="InterPro" id="IPR019127">
    <property type="entry name" value="Exosortase"/>
</dbReference>
<dbReference type="eggNOG" id="COG1266">
    <property type="taxonomic scope" value="Bacteria"/>
</dbReference>
<dbReference type="GO" id="GO:0004175">
    <property type="term" value="F:endopeptidase activity"/>
    <property type="evidence" value="ECO:0007669"/>
    <property type="project" value="UniProtKB-ARBA"/>
</dbReference>
<dbReference type="GO" id="GO:0080120">
    <property type="term" value="P:CAAX-box protein maturation"/>
    <property type="evidence" value="ECO:0007669"/>
    <property type="project" value="UniProtKB-ARBA"/>
</dbReference>
<dbReference type="InterPro" id="IPR014346">
    <property type="entry name" value="Prenyl_protease-related"/>
</dbReference>
<feature type="transmembrane region" description="Helical" evidence="8">
    <location>
        <begin position="163"/>
        <end position="181"/>
    </location>
</feature>
<reference evidence="10" key="1">
    <citation type="submission" date="2006-01" db="EMBL/GenBank/DDBJ databases">
        <title>Complete sequence of Anaeromyxobacter dehalogenans 2CP-C.</title>
        <authorList>
            <consortium name="US DOE Joint Genome Institute"/>
            <person name="Copeland A."/>
            <person name="Lucas S."/>
            <person name="Lapidus A."/>
            <person name="Barry K."/>
            <person name="Detter J.C."/>
            <person name="Glavina T."/>
            <person name="Hammon N."/>
            <person name="Israni S."/>
            <person name="Pitluck S."/>
            <person name="Brettin T."/>
            <person name="Bruce D."/>
            <person name="Han C."/>
            <person name="Tapia R."/>
            <person name="Gilna P."/>
            <person name="Kiss H."/>
            <person name="Schmutz J."/>
            <person name="Larimer F."/>
            <person name="Land M."/>
            <person name="Kyrpides N."/>
            <person name="Anderson I."/>
            <person name="Sanford R.A."/>
            <person name="Ritalahti K.M."/>
            <person name="Thomas H.S."/>
            <person name="Kirby J.R."/>
            <person name="Zhulin I.B."/>
            <person name="Loeffler F.E."/>
            <person name="Richardson P."/>
        </authorList>
    </citation>
    <scope>NUCLEOTIDE SEQUENCE</scope>
    <source>
        <strain evidence="10">2CP-C</strain>
    </source>
</reference>
<dbReference type="InterPro" id="IPR003675">
    <property type="entry name" value="Rce1/LyrA-like_dom"/>
</dbReference>
<accession>Q2IPD2</accession>
<keyword evidence="2" id="KW-1003">Cell membrane</keyword>
<feature type="transmembrane region" description="Helical" evidence="8">
    <location>
        <begin position="132"/>
        <end position="151"/>
    </location>
</feature>
<dbReference type="NCBIfam" id="TIGR04162">
    <property type="entry name" value="exo_VPEID"/>
    <property type="match status" value="1"/>
</dbReference>
<keyword evidence="7 8" id="KW-0472">Membrane</keyword>
<feature type="transmembrane region" description="Helical" evidence="8">
    <location>
        <begin position="263"/>
        <end position="288"/>
    </location>
</feature>
<sequence length="547" mass="54986">MSAGAVAVTSRGSGLRAARLRAGLRWTVPAALLVAEYLGLSLLVDLPMAGPAMALVRPLRMLGPVLFGAAGAGWLIARGDARAAATAVPLPPLPAWRPWPVLALQACAYAVTAAVAVALLRPGGPPPSPRAMAGFIACAAVAGLLALRSAAPVRWLLAALARRWLAPLVALSVGLLAWRAAAAAEGLWGTLSAVTLHAAGALASAAGAAIRVDAARSVIRASGLRIEIAPVCSGVDGVGLVVLFQAVWIALARGRIRWERALLLLPLGAAAALAGNVLRVAVLTLLAAAGRPDLAFGGFHSKLGWAFFIAIALGSVAVAERSRWLARPAGAEGGTAAGVPPGAGAYAAPFVATLAAALVTSMLAGGALDRLYGLRVAAGAAVLLAVRRRLPAAVLAPALLPVAAGLAVGAAWIALAGGDATPVSEALARMGPAERAAWISARLAGSCLLVPVVEELAFRGFLLPWLVAPGFRDVPPRAWSWPAALGSSLAFGAVHSEWLLGAAAGLAFAGVRRWRGRLGDAVLAHAVANAALAAAVLGAGRWGLWGG</sequence>
<feature type="transmembrane region" description="Helical" evidence="8">
    <location>
        <begin position="521"/>
        <end position="544"/>
    </location>
</feature>
<evidence type="ECO:0000256" key="5">
    <source>
        <dbReference type="ARBA" id="ARBA00022801"/>
    </source>
</evidence>
<feature type="transmembrane region" description="Helical" evidence="8">
    <location>
        <begin position="343"/>
        <end position="364"/>
    </location>
</feature>
<evidence type="ECO:0000259" key="9">
    <source>
        <dbReference type="Pfam" id="PF02517"/>
    </source>
</evidence>
<feature type="domain" description="CAAX prenyl protease 2/Lysostaphin resistance protein A-like" evidence="9">
    <location>
        <begin position="440"/>
        <end position="530"/>
    </location>
</feature>
<feature type="transmembrane region" description="Helical" evidence="8">
    <location>
        <begin position="26"/>
        <end position="46"/>
    </location>
</feature>
<dbReference type="InterPro" id="IPR026420">
    <property type="entry name" value="Exo_VPEID"/>
</dbReference>
<dbReference type="Proteomes" id="UP000001935">
    <property type="component" value="Chromosome"/>
</dbReference>
<comment type="subcellular location">
    <subcellularLocation>
        <location evidence="1">Cell membrane</location>
        <topology evidence="1">Multi-pass membrane protein</topology>
    </subcellularLocation>
</comment>